<feature type="binding site" evidence="10">
    <location>
        <position position="443"/>
    </location>
    <ligand>
        <name>Ca(2+)</name>
        <dbReference type="ChEBI" id="CHEBI:29108"/>
        <label>5</label>
    </ligand>
</feature>
<dbReference type="Pfam" id="PF00413">
    <property type="entry name" value="Peptidase_M10"/>
    <property type="match status" value="1"/>
</dbReference>
<dbReference type="CDD" id="cd04278">
    <property type="entry name" value="ZnMc_MMP"/>
    <property type="match status" value="1"/>
</dbReference>
<dbReference type="SUPFAM" id="SSF47090">
    <property type="entry name" value="PGBD-like"/>
    <property type="match status" value="1"/>
</dbReference>
<dbReference type="GO" id="GO:0004222">
    <property type="term" value="F:metalloendopeptidase activity"/>
    <property type="evidence" value="ECO:0007669"/>
    <property type="project" value="InterPro"/>
</dbReference>
<feature type="domain" description="Peptidase metallopeptidase" evidence="14">
    <location>
        <begin position="130"/>
        <end position="289"/>
    </location>
</feature>
<feature type="binding site" evidence="10">
    <location>
        <position position="201"/>
    </location>
    <ligand>
        <name>Ca(2+)</name>
        <dbReference type="ChEBI" id="CHEBI:29108"/>
        <label>3</label>
    </ligand>
</feature>
<evidence type="ECO:0000259" key="14">
    <source>
        <dbReference type="SMART" id="SM00235"/>
    </source>
</evidence>
<evidence type="ECO:0000256" key="12">
    <source>
        <dbReference type="SAM" id="MobiDB-lite"/>
    </source>
</evidence>
<dbReference type="InterPro" id="IPR033739">
    <property type="entry name" value="M10A_MMP"/>
</dbReference>
<keyword evidence="4 13" id="KW-0732">Signal</keyword>
<keyword evidence="5" id="KW-0378">Hydrolase</keyword>
<dbReference type="GO" id="GO:0008270">
    <property type="term" value="F:zinc ion binding"/>
    <property type="evidence" value="ECO:0007669"/>
    <property type="project" value="InterPro"/>
</dbReference>
<feature type="binding site" evidence="10">
    <location>
        <position position="209"/>
    </location>
    <ligand>
        <name>Zn(2+)</name>
        <dbReference type="ChEBI" id="CHEBI:29105"/>
        <label>1</label>
    </ligand>
</feature>
<feature type="binding site" evidence="10">
    <location>
        <position position="493"/>
    </location>
    <ligand>
        <name>Ca(2+)</name>
        <dbReference type="ChEBI" id="CHEBI:29108"/>
        <label>4</label>
    </ligand>
</feature>
<evidence type="ECO:0000256" key="1">
    <source>
        <dbReference type="ARBA" id="ARBA00010370"/>
    </source>
</evidence>
<evidence type="ECO:0000256" key="2">
    <source>
        <dbReference type="ARBA" id="ARBA00022670"/>
    </source>
</evidence>
<dbReference type="PIRSF" id="PIRSF001191">
    <property type="entry name" value="Peptidase_M10A_matrix"/>
    <property type="match status" value="1"/>
</dbReference>
<keyword evidence="3 9" id="KW-0479">Metal-binding</keyword>
<dbReference type="GO" id="GO:0006508">
    <property type="term" value="P:proteolysis"/>
    <property type="evidence" value="ECO:0007669"/>
    <property type="project" value="UniProtKB-KW"/>
</dbReference>
<feature type="short sequence motif" description="Cysteine switch" evidence="11">
    <location>
        <begin position="97"/>
        <end position="104"/>
    </location>
</feature>
<accession>Q4JJX9</accession>
<feature type="binding site" evidence="10">
    <location>
        <position position="262"/>
    </location>
    <ligand>
        <name>Zn(2+)</name>
        <dbReference type="ChEBI" id="CHEBI:29105"/>
        <label>2</label>
        <note>catalytic</note>
    </ligand>
</feature>
<dbReference type="PANTHER" id="PTHR10201">
    <property type="entry name" value="MATRIX METALLOPROTEINASE"/>
    <property type="match status" value="1"/>
</dbReference>
<organism evidence="15">
    <name type="scientific">Azumapecten farreri</name>
    <name type="common">Farrer's scallop</name>
    <name type="synonym">Chlamys farreri</name>
    <dbReference type="NCBI Taxonomy" id="106299"/>
    <lineage>
        <taxon>Eukaryota</taxon>
        <taxon>Metazoa</taxon>
        <taxon>Spiralia</taxon>
        <taxon>Lophotrochozoa</taxon>
        <taxon>Mollusca</taxon>
        <taxon>Bivalvia</taxon>
        <taxon>Autobranchia</taxon>
        <taxon>Pteriomorphia</taxon>
        <taxon>Pectinida</taxon>
        <taxon>Pectinoidea</taxon>
        <taxon>Pectinidae</taxon>
        <taxon>Azumapecten</taxon>
    </lineage>
</organism>
<dbReference type="AlphaFoldDB" id="Q4JJX9"/>
<evidence type="ECO:0000256" key="6">
    <source>
        <dbReference type="ARBA" id="ARBA00022833"/>
    </source>
</evidence>
<evidence type="ECO:0000256" key="8">
    <source>
        <dbReference type="PIRSR" id="PIRSR001191-1"/>
    </source>
</evidence>
<dbReference type="PANTHER" id="PTHR10201:SF291">
    <property type="entry name" value="MATRIX METALLOPROTEINASE 1, ISOFORM C-RELATED"/>
    <property type="match status" value="1"/>
</dbReference>
<comment type="cofactor">
    <cofactor evidence="10">
        <name>Ca(2+)</name>
        <dbReference type="ChEBI" id="CHEBI:29108"/>
    </cofactor>
    <text evidence="10">Can bind about 5 Ca(2+) ions per subunit.</text>
</comment>
<dbReference type="GO" id="GO:0030574">
    <property type="term" value="P:collagen catabolic process"/>
    <property type="evidence" value="ECO:0007669"/>
    <property type="project" value="TreeGrafter"/>
</dbReference>
<feature type="binding site" evidence="10">
    <location>
        <position position="224"/>
    </location>
    <ligand>
        <name>Ca(2+)</name>
        <dbReference type="ChEBI" id="CHEBI:29108"/>
        <label>3</label>
    </ligand>
</feature>
<dbReference type="Gene3D" id="2.110.10.10">
    <property type="entry name" value="Hemopexin-like domain"/>
    <property type="match status" value="1"/>
</dbReference>
<feature type="binding site" evidence="9">
    <location>
        <position position="254"/>
    </location>
    <ligand>
        <name>Zn(2+)</name>
        <dbReference type="ChEBI" id="CHEBI:29105"/>
        <label>2</label>
        <note>catalytic</note>
    </ligand>
</feature>
<feature type="compositionally biased region" description="Low complexity" evidence="12">
    <location>
        <begin position="294"/>
        <end position="326"/>
    </location>
</feature>
<dbReference type="EMBL" id="DQ080208">
    <property type="protein sequence ID" value="AAY85550.1"/>
    <property type="molecule type" value="mRNA"/>
</dbReference>
<feature type="binding site" evidence="10">
    <location>
        <position position="222"/>
    </location>
    <ligand>
        <name>Ca(2+)</name>
        <dbReference type="ChEBI" id="CHEBI:29108"/>
        <label>1</label>
    </ligand>
</feature>
<keyword evidence="7" id="KW-0482">Metalloprotease</keyword>
<sequence length="541" mass="60869">MRLELRLISVFVIASLIASLARTHSLNTNREKRQAVVDVPHVKYLRKYGYLRDHYYTSDIDPNADELTEAIKIFQNYLDITITGSMNSATQAVMNKPRCGCNDVFAIWMNQTTQDRVKRFASYTPVNFNARSGWRRTDLTWQLLGSTRSSRIPSTVVRSEIRRAFALWAAETPLTFREVTRSADIEIDFNTGSHGDGSPFDGPSGVLAHAFFPELGTTHFDDQEQWTTNSTTGRGIDPFIVAAHEFGHALGLDHSNVRNALMFPTYLGYIPDFKLNNDDIRGIRSIYGGPPTPRTTAAPTIPTTRPTTRPTARPTQPTRPTTVRPRPTVPPTLPFQCRRTFGAAFEDDNGDLMMVRGFFLYRIPAYDRQTGRFTGSQASNTFPRIMAFPDAMFQVPGSTFVIRRRRVQQYTRSEDSLLGPRELVADTWRGLTGLRRGARITAAAALTQNRVLLFGRYRRQGYLWEYDLFNNDVIESSMTLMSEAFPGIPPIVDMAFSTVPSEIIFVAGPEYYRFNIETYEVEGPFAVAPAFVGGPCGNADL</sequence>
<evidence type="ECO:0000256" key="13">
    <source>
        <dbReference type="SAM" id="SignalP"/>
    </source>
</evidence>
<dbReference type="MEROPS" id="M10.010"/>
<dbReference type="SUPFAM" id="SSF50923">
    <property type="entry name" value="Hemopexin-like domain"/>
    <property type="match status" value="1"/>
</dbReference>
<evidence type="ECO:0000256" key="4">
    <source>
        <dbReference type="ARBA" id="ARBA00022729"/>
    </source>
</evidence>
<proteinExistence type="evidence at transcript level"/>
<comment type="similarity">
    <text evidence="1">Belongs to the peptidase M10A family.</text>
</comment>
<evidence type="ECO:0000256" key="7">
    <source>
        <dbReference type="ARBA" id="ARBA00023049"/>
    </source>
</evidence>
<feature type="binding site" evidence="10">
    <location>
        <position position="194"/>
    </location>
    <ligand>
        <name>Zn(2+)</name>
        <dbReference type="ChEBI" id="CHEBI:29105"/>
        <label>1</label>
    </ligand>
</feature>
<feature type="binding site" evidence="9">
    <location>
        <position position="244"/>
    </location>
    <ligand>
        <name>Zn(2+)</name>
        <dbReference type="ChEBI" id="CHEBI:29105"/>
        <label>2</label>
        <note>catalytic</note>
    </ligand>
</feature>
<feature type="signal peptide" evidence="13">
    <location>
        <begin position="1"/>
        <end position="23"/>
    </location>
</feature>
<dbReference type="InterPro" id="IPR024079">
    <property type="entry name" value="MetalloPept_cat_dom_sf"/>
</dbReference>
<feature type="binding site" evidence="9">
    <location>
        <position position="248"/>
    </location>
    <ligand>
        <name>Zn(2+)</name>
        <dbReference type="ChEBI" id="CHEBI:29105"/>
        <label>2</label>
        <note>catalytic</note>
    </ligand>
</feature>
<dbReference type="SUPFAM" id="SSF55486">
    <property type="entry name" value="Metalloproteases ('zincins'), catalytic domain"/>
    <property type="match status" value="1"/>
</dbReference>
<dbReference type="InterPro" id="IPR021190">
    <property type="entry name" value="Pept_M10A"/>
</dbReference>
<feature type="binding site" evidence="10">
    <location>
        <position position="204"/>
    </location>
    <ligand>
        <name>Ca(2+)</name>
        <dbReference type="ChEBI" id="CHEBI:29108"/>
        <label>3</label>
    </ligand>
</feature>
<evidence type="ECO:0000256" key="5">
    <source>
        <dbReference type="ARBA" id="ARBA00022801"/>
    </source>
</evidence>
<feature type="binding site" evidence="10">
    <location>
        <position position="202"/>
    </location>
    <ligand>
        <name>Ca(2+)</name>
        <dbReference type="ChEBI" id="CHEBI:29108"/>
        <label>3</label>
    </ligand>
</feature>
<dbReference type="GO" id="GO:0030198">
    <property type="term" value="P:extracellular matrix organization"/>
    <property type="evidence" value="ECO:0007669"/>
    <property type="project" value="TreeGrafter"/>
</dbReference>
<comment type="cofactor">
    <cofactor evidence="10">
        <name>Zn(2+)</name>
        <dbReference type="ChEBI" id="CHEBI:29105"/>
    </cofactor>
    <text evidence="10">Binds 2 Zn(2+) ions per subunit.</text>
</comment>
<name>Q4JJX9_AZUFA</name>
<feature type="binding site" evidence="10">
    <location>
        <position position="224"/>
    </location>
    <ligand>
        <name>Ca(2+)</name>
        <dbReference type="ChEBI" id="CHEBI:29108"/>
        <label>1</label>
    </ligand>
</feature>
<keyword evidence="2" id="KW-0645">Protease</keyword>
<protein>
    <submittedName>
        <fullName evidence="15">Matrix metalloproteinase</fullName>
    </submittedName>
</protein>
<feature type="binding site" evidence="10">
    <location>
        <position position="390"/>
    </location>
    <ligand>
        <name>Ca(2+)</name>
        <dbReference type="ChEBI" id="CHEBI:29108"/>
        <label>4</label>
    </ligand>
</feature>
<feature type="binding site" evidence="10">
    <location>
        <position position="184"/>
    </location>
    <ligand>
        <name>Ca(2+)</name>
        <dbReference type="ChEBI" id="CHEBI:29108"/>
        <label>2</label>
    </ligand>
</feature>
<dbReference type="SMART" id="SM00235">
    <property type="entry name" value="ZnMc"/>
    <property type="match status" value="1"/>
</dbReference>
<evidence type="ECO:0000256" key="10">
    <source>
        <dbReference type="PIRSR" id="PIRSR621190-2"/>
    </source>
</evidence>
<evidence type="ECO:0000256" key="9">
    <source>
        <dbReference type="PIRSR" id="PIRSR001191-2"/>
    </source>
</evidence>
<feature type="binding site" evidence="10">
    <location>
        <position position="221"/>
    </location>
    <ligand>
        <name>Ca(2+)</name>
        <dbReference type="ChEBI" id="CHEBI:29108"/>
        <label>3</label>
    </ligand>
</feature>
<feature type="binding site" evidence="10">
    <location>
        <position position="219"/>
    </location>
    <ligand>
        <name>Zn(2+)</name>
        <dbReference type="ChEBI" id="CHEBI:29105"/>
        <label>1</label>
    </ligand>
</feature>
<feature type="chain" id="PRO_5004239353" evidence="13">
    <location>
        <begin position="24"/>
        <end position="541"/>
    </location>
</feature>
<dbReference type="Gene3D" id="3.40.390.10">
    <property type="entry name" value="Collagenase (Catalytic Domain)"/>
    <property type="match status" value="1"/>
</dbReference>
<reference evidence="15" key="1">
    <citation type="submission" date="2005-05" db="EMBL/GenBank/DDBJ databases">
        <title>Cloning and charaterization of a cDNA encoding matrix metalloproteinases in sea scallop Chlamys farreri (Bivalvia, mollusca).</title>
        <authorList>
            <person name="Ma H."/>
            <person name="Xu W."/>
            <person name="Zhu M."/>
        </authorList>
    </citation>
    <scope>NUCLEOTIDE SEQUENCE</scope>
</reference>
<evidence type="ECO:0000313" key="15">
    <source>
        <dbReference type="EMBL" id="AAY85550.1"/>
    </source>
</evidence>
<feature type="region of interest" description="Disordered" evidence="12">
    <location>
        <begin position="285"/>
        <end position="333"/>
    </location>
</feature>
<dbReference type="InterPro" id="IPR036365">
    <property type="entry name" value="PGBD-like_sf"/>
</dbReference>
<evidence type="ECO:0000256" key="3">
    <source>
        <dbReference type="ARBA" id="ARBA00022723"/>
    </source>
</evidence>
<dbReference type="InterPro" id="IPR036375">
    <property type="entry name" value="Hemopexin-like_dom_sf"/>
</dbReference>
<feature type="binding site" evidence="10">
    <location>
        <position position="196"/>
    </location>
    <ligand>
        <name>Zn(2+)</name>
        <dbReference type="ChEBI" id="CHEBI:29105"/>
        <label>1</label>
    </ligand>
</feature>
<dbReference type="PRINTS" id="PR00138">
    <property type="entry name" value="MATRIXIN"/>
</dbReference>
<feature type="active site" evidence="8">
    <location>
        <position position="245"/>
    </location>
</feature>
<keyword evidence="6 9" id="KW-0862">Zinc</keyword>
<evidence type="ECO:0000256" key="11">
    <source>
        <dbReference type="PIRSR" id="PIRSR621190-5"/>
    </source>
</evidence>
<dbReference type="InterPro" id="IPR001818">
    <property type="entry name" value="Pept_M10_metallopeptidase"/>
</dbReference>
<dbReference type="GO" id="GO:0031012">
    <property type="term" value="C:extracellular matrix"/>
    <property type="evidence" value="ECO:0007669"/>
    <property type="project" value="InterPro"/>
</dbReference>
<keyword evidence="10" id="KW-0106">Calcium</keyword>
<feature type="binding site" description="in inhibited form" evidence="10">
    <location>
        <position position="99"/>
    </location>
    <ligand>
        <name>Zn(2+)</name>
        <dbReference type="ChEBI" id="CHEBI:29105"/>
        <label>2</label>
        <note>catalytic</note>
    </ligand>
</feature>
<dbReference type="InterPro" id="IPR006026">
    <property type="entry name" value="Peptidase_Metallo"/>
</dbReference>